<sequence>MGCGSLFAIGACALCLTGVWAVNMPFAEQRARHVNHFPLPNFAGPPPEEPPEGTYALVRYAAPLGANWAYVSEPREGPRRPAVVYVHGGFDWSIGALAWSRTWRGDDQSGMAFAQDGLVVMFPSFRGNHDNPGSAECFFGEIDDLVAAADFLAARPDVDPERIYLVGHSTGATLALLTAAASDRYRAVFAIGPTAAVTDYGDGGCLPPHVSFSERWLRDASHFVDEIRTPTFLVEGAEQPSNGDLLPWLDAMAGTAPVEAVVVPGLDHFSVIAPATEVIARAILDGGGPAGAPRISADAIVDASRERCATSVVEGSAASQAEPWASTPHDEWPQLVLTNEMSFSGRPPSGGASAFLIDAGGRAHVATAAHLTAEPGGIEPAVDGLAMRDPTRFDALLEEWTIYPRTQPEREIRATGLTEPAVFDDWLLLRTDADPDTLPSTPLRIAARPADVGDAVFLVGCPYSEETCVQNVYRGRVTAGAEGRFVYDLDPPVDVRGFSGAPVLDVHGHVVGVFSVSGELELNDDGLMIEGEADSRLVEHVAHCAAR</sequence>
<dbReference type="AlphaFoldDB" id="A0A0F6YMT9"/>
<evidence type="ECO:0000256" key="1">
    <source>
        <dbReference type="ARBA" id="ARBA00022801"/>
    </source>
</evidence>
<evidence type="ECO:0000313" key="3">
    <source>
        <dbReference type="EMBL" id="AKF11413.1"/>
    </source>
</evidence>
<reference evidence="3 4" key="1">
    <citation type="submission" date="2015-03" db="EMBL/GenBank/DDBJ databases">
        <title>Genome assembly of Sandaracinus amylolyticus DSM 53668.</title>
        <authorList>
            <person name="Sharma G."/>
            <person name="Subramanian S."/>
        </authorList>
    </citation>
    <scope>NUCLEOTIDE SEQUENCE [LARGE SCALE GENOMIC DNA]</scope>
    <source>
        <strain evidence="3 4">DSM 53668</strain>
    </source>
</reference>
<dbReference type="Proteomes" id="UP000034883">
    <property type="component" value="Chromosome"/>
</dbReference>
<dbReference type="InterPro" id="IPR001375">
    <property type="entry name" value="Peptidase_S9_cat"/>
</dbReference>
<dbReference type="GO" id="GO:0008236">
    <property type="term" value="F:serine-type peptidase activity"/>
    <property type="evidence" value="ECO:0007669"/>
    <property type="project" value="InterPro"/>
</dbReference>
<dbReference type="Gene3D" id="3.40.50.1820">
    <property type="entry name" value="alpha/beta hydrolase"/>
    <property type="match status" value="1"/>
</dbReference>
<dbReference type="GO" id="GO:0006508">
    <property type="term" value="P:proteolysis"/>
    <property type="evidence" value="ECO:0007669"/>
    <property type="project" value="InterPro"/>
</dbReference>
<keyword evidence="4" id="KW-1185">Reference proteome</keyword>
<dbReference type="STRING" id="927083.DB32_008562"/>
<dbReference type="GO" id="GO:0052689">
    <property type="term" value="F:carboxylic ester hydrolase activity"/>
    <property type="evidence" value="ECO:0007669"/>
    <property type="project" value="UniProtKB-ARBA"/>
</dbReference>
<dbReference type="InterPro" id="IPR029058">
    <property type="entry name" value="AB_hydrolase_fold"/>
</dbReference>
<dbReference type="PANTHER" id="PTHR22946">
    <property type="entry name" value="DIENELACTONE HYDROLASE DOMAIN-CONTAINING PROTEIN-RELATED"/>
    <property type="match status" value="1"/>
</dbReference>
<feature type="domain" description="Peptidase S9 prolyl oligopeptidase catalytic" evidence="2">
    <location>
        <begin position="134"/>
        <end position="201"/>
    </location>
</feature>
<proteinExistence type="predicted"/>
<protein>
    <submittedName>
        <fullName evidence="3">Dipeptidyl aminopeptidases/acylaminoacyl-peptidases-like protein</fullName>
    </submittedName>
</protein>
<dbReference type="EMBL" id="CP011125">
    <property type="protein sequence ID" value="AKF11413.1"/>
    <property type="molecule type" value="Genomic_DNA"/>
</dbReference>
<dbReference type="InterPro" id="IPR050261">
    <property type="entry name" value="FrsA_esterase"/>
</dbReference>
<dbReference type="GO" id="GO:0004177">
    <property type="term" value="F:aminopeptidase activity"/>
    <property type="evidence" value="ECO:0007669"/>
    <property type="project" value="UniProtKB-KW"/>
</dbReference>
<dbReference type="Pfam" id="PF00326">
    <property type="entry name" value="Peptidase_S9"/>
    <property type="match status" value="1"/>
</dbReference>
<evidence type="ECO:0000313" key="4">
    <source>
        <dbReference type="Proteomes" id="UP000034883"/>
    </source>
</evidence>
<organism evidence="3 4">
    <name type="scientific">Sandaracinus amylolyticus</name>
    <dbReference type="NCBI Taxonomy" id="927083"/>
    <lineage>
        <taxon>Bacteria</taxon>
        <taxon>Pseudomonadati</taxon>
        <taxon>Myxococcota</taxon>
        <taxon>Polyangia</taxon>
        <taxon>Polyangiales</taxon>
        <taxon>Sandaracinaceae</taxon>
        <taxon>Sandaracinus</taxon>
    </lineage>
</organism>
<dbReference type="KEGG" id="samy:DB32_008562"/>
<dbReference type="PANTHER" id="PTHR22946:SF9">
    <property type="entry name" value="POLYKETIDE TRANSFERASE AF380"/>
    <property type="match status" value="1"/>
</dbReference>
<dbReference type="Gene3D" id="2.40.10.120">
    <property type="match status" value="1"/>
</dbReference>
<gene>
    <name evidence="3" type="ORF">DB32_008562</name>
</gene>
<keyword evidence="1" id="KW-0378">Hydrolase</keyword>
<evidence type="ECO:0000259" key="2">
    <source>
        <dbReference type="Pfam" id="PF00326"/>
    </source>
</evidence>
<name>A0A0F6YMT9_9BACT</name>
<keyword evidence="3" id="KW-0031">Aminopeptidase</keyword>
<keyword evidence="3" id="KW-0645">Protease</keyword>
<dbReference type="Pfam" id="PF13365">
    <property type="entry name" value="Trypsin_2"/>
    <property type="match status" value="1"/>
</dbReference>
<dbReference type="InterPro" id="IPR009003">
    <property type="entry name" value="Peptidase_S1_PA"/>
</dbReference>
<dbReference type="SUPFAM" id="SSF50494">
    <property type="entry name" value="Trypsin-like serine proteases"/>
    <property type="match status" value="1"/>
</dbReference>
<dbReference type="SUPFAM" id="SSF53474">
    <property type="entry name" value="alpha/beta-Hydrolases"/>
    <property type="match status" value="1"/>
</dbReference>
<accession>A0A0F6YMT9</accession>